<organism evidence="4">
    <name type="scientific">Alsobacter sp. KACC 23698</name>
    <dbReference type="NCBI Taxonomy" id="3149229"/>
    <lineage>
        <taxon>Bacteria</taxon>
        <taxon>Pseudomonadati</taxon>
        <taxon>Pseudomonadota</taxon>
        <taxon>Alphaproteobacteria</taxon>
        <taxon>Hyphomicrobiales</taxon>
        <taxon>Alsobacteraceae</taxon>
        <taxon>Alsobacter</taxon>
    </lineage>
</organism>
<dbReference type="AlphaFoldDB" id="A0AAU7JCK1"/>
<evidence type="ECO:0000256" key="1">
    <source>
        <dbReference type="ARBA" id="ARBA00006252"/>
    </source>
</evidence>
<keyword evidence="2 4" id="KW-0560">Oxidoreductase</keyword>
<dbReference type="EC" id="1.6.99.-" evidence="4"/>
<dbReference type="PANTHER" id="PTHR10204">
    <property type="entry name" value="NAD P H OXIDOREDUCTASE-RELATED"/>
    <property type="match status" value="1"/>
</dbReference>
<accession>A0AAU7JCK1</accession>
<sequence>MRALIVYAHPEPTSFNAALRDAAVAAIRAAGHEAEVSDLYADRFDPVAGRRDFTTVADPDRFHYQAEQELAARTGGFAPDIQREQERVRAADVLILQFPLWWGAPPAILKGWFERVLAYGFAYVDGRRFDTGLFKGRRALFSVTTGGTPERFSPEGVYGDIGQVLYPVERLLLQYMGYQVLPPFVSYAAPRVSQAEREAYLRDWADTVTAAVGTPVRRTELDAQASLSGVGSGAWGRKV</sequence>
<proteinExistence type="inferred from homology"/>
<gene>
    <name evidence="4" type="ORF">ABEG18_20735</name>
</gene>
<comment type="similarity">
    <text evidence="1">Belongs to the NAD(P)H dehydrogenase (quinone) family.</text>
</comment>
<dbReference type="InterPro" id="IPR029039">
    <property type="entry name" value="Flavoprotein-like_sf"/>
</dbReference>
<reference evidence="4" key="1">
    <citation type="submission" date="2024-05" db="EMBL/GenBank/DDBJ databases">
        <authorList>
            <person name="Kim S."/>
            <person name="Heo J."/>
            <person name="Choi H."/>
            <person name="Choi Y."/>
            <person name="Kwon S.-W."/>
            <person name="Kim Y."/>
        </authorList>
    </citation>
    <scope>NUCLEOTIDE SEQUENCE</scope>
    <source>
        <strain evidence="4">KACC 23698</strain>
    </source>
</reference>
<evidence type="ECO:0000313" key="4">
    <source>
        <dbReference type="EMBL" id="XBO38117.1"/>
    </source>
</evidence>
<dbReference type="GO" id="GO:0003955">
    <property type="term" value="F:NAD(P)H dehydrogenase (quinone) activity"/>
    <property type="evidence" value="ECO:0007669"/>
    <property type="project" value="TreeGrafter"/>
</dbReference>
<dbReference type="Pfam" id="PF02525">
    <property type="entry name" value="Flavodoxin_2"/>
    <property type="match status" value="1"/>
</dbReference>
<dbReference type="PANTHER" id="PTHR10204:SF34">
    <property type="entry name" value="NAD(P)H DEHYDROGENASE [QUINONE] 1 ISOFORM 1"/>
    <property type="match status" value="1"/>
</dbReference>
<evidence type="ECO:0000259" key="3">
    <source>
        <dbReference type="Pfam" id="PF02525"/>
    </source>
</evidence>
<dbReference type="EC" id="1.-.-.-" evidence="4"/>
<dbReference type="SUPFAM" id="SSF52218">
    <property type="entry name" value="Flavoproteins"/>
    <property type="match status" value="1"/>
</dbReference>
<dbReference type="EMBL" id="CP157484">
    <property type="protein sequence ID" value="XBO38117.1"/>
    <property type="molecule type" value="Genomic_DNA"/>
</dbReference>
<dbReference type="InterPro" id="IPR003680">
    <property type="entry name" value="Flavodoxin_fold"/>
</dbReference>
<evidence type="ECO:0000256" key="2">
    <source>
        <dbReference type="ARBA" id="ARBA00023002"/>
    </source>
</evidence>
<dbReference type="InterPro" id="IPR051545">
    <property type="entry name" value="NAD(P)H_dehydrogenase_qn"/>
</dbReference>
<protein>
    <submittedName>
        <fullName evidence="4">NAD(P)H-dependent oxidoreductase</fullName>
        <ecNumber evidence="4">1.-.-.-</ecNumber>
        <ecNumber evidence="4">1.6.99.-</ecNumber>
    </submittedName>
</protein>
<dbReference type="GO" id="GO:0005829">
    <property type="term" value="C:cytosol"/>
    <property type="evidence" value="ECO:0007669"/>
    <property type="project" value="TreeGrafter"/>
</dbReference>
<dbReference type="Gene3D" id="3.40.50.360">
    <property type="match status" value="1"/>
</dbReference>
<dbReference type="RefSeq" id="WP_406854955.1">
    <property type="nucleotide sequence ID" value="NZ_CP157484.1"/>
</dbReference>
<name>A0AAU7JCK1_9HYPH</name>
<feature type="domain" description="Flavodoxin-like fold" evidence="3">
    <location>
        <begin position="1"/>
        <end position="206"/>
    </location>
</feature>